<dbReference type="Gene3D" id="2.60.200.20">
    <property type="match status" value="1"/>
</dbReference>
<dbReference type="OrthoDB" id="59240at2759"/>
<dbReference type="SMART" id="SM00332">
    <property type="entry name" value="PP2Cc"/>
    <property type="match status" value="1"/>
</dbReference>
<keyword evidence="2" id="KW-0479">Metal-binding</keyword>
<organism evidence="7">
    <name type="scientific">Pelagomonas calceolata</name>
    <dbReference type="NCBI Taxonomy" id="35677"/>
    <lineage>
        <taxon>Eukaryota</taxon>
        <taxon>Sar</taxon>
        <taxon>Stramenopiles</taxon>
        <taxon>Ochrophyta</taxon>
        <taxon>Pelagophyceae</taxon>
        <taxon>Pelagomonadales</taxon>
        <taxon>Pelagomonadaceae</taxon>
        <taxon>Pelagomonas</taxon>
    </lineage>
</organism>
<dbReference type="PANTHER" id="PTHR13832:SF589">
    <property type="entry name" value="[PYRUVATE DEHYDROGENASE [ACETYL-TRANSFERRING]]-PHOSPHATASE 2, MITOCHONDRIAL"/>
    <property type="match status" value="1"/>
</dbReference>
<dbReference type="GO" id="GO:0004722">
    <property type="term" value="F:protein serine/threonine phosphatase activity"/>
    <property type="evidence" value="ECO:0007669"/>
    <property type="project" value="InterPro"/>
</dbReference>
<dbReference type="InterPro" id="IPR015655">
    <property type="entry name" value="PP2C"/>
</dbReference>
<evidence type="ECO:0000256" key="1">
    <source>
        <dbReference type="ARBA" id="ARBA00004170"/>
    </source>
</evidence>
<evidence type="ECO:0008006" key="10">
    <source>
        <dbReference type="Google" id="ProtNLM"/>
    </source>
</evidence>
<dbReference type="InterPro" id="IPR008984">
    <property type="entry name" value="SMAD_FHA_dom_sf"/>
</dbReference>
<evidence type="ECO:0000259" key="5">
    <source>
        <dbReference type="PROSITE" id="PS50006"/>
    </source>
</evidence>
<dbReference type="Pfam" id="PF00481">
    <property type="entry name" value="PP2C"/>
    <property type="match status" value="1"/>
</dbReference>
<dbReference type="InterPro" id="IPR001932">
    <property type="entry name" value="PPM-type_phosphatase-like_dom"/>
</dbReference>
<reference evidence="7" key="1">
    <citation type="submission" date="2021-01" db="EMBL/GenBank/DDBJ databases">
        <authorList>
            <person name="Corre E."/>
            <person name="Pelletier E."/>
            <person name="Niang G."/>
            <person name="Scheremetjew M."/>
            <person name="Finn R."/>
            <person name="Kale V."/>
            <person name="Holt S."/>
            <person name="Cochrane G."/>
            <person name="Meng A."/>
            <person name="Brown T."/>
            <person name="Cohen L."/>
        </authorList>
    </citation>
    <scope>NUCLEOTIDE SEQUENCE</scope>
    <source>
        <strain evidence="7">CCMP1756</strain>
    </source>
</reference>
<dbReference type="Gene3D" id="3.60.40.10">
    <property type="entry name" value="PPM-type phosphatase domain"/>
    <property type="match status" value="1"/>
</dbReference>
<keyword evidence="9" id="KW-1185">Reference proteome</keyword>
<feature type="domain" description="PPM-type phosphatase" evidence="6">
    <location>
        <begin position="242"/>
        <end position="520"/>
    </location>
</feature>
<dbReference type="EMBL" id="HBIW01018863">
    <property type="protein sequence ID" value="CAE0700808.1"/>
    <property type="molecule type" value="Transcribed_RNA"/>
</dbReference>
<evidence type="ECO:0000256" key="3">
    <source>
        <dbReference type="ARBA" id="ARBA00022801"/>
    </source>
</evidence>
<comment type="subcellular location">
    <subcellularLocation>
        <location evidence="1">Membrane</location>
        <topology evidence="1">Peripheral membrane protein</topology>
    </subcellularLocation>
</comment>
<dbReference type="Pfam" id="PF00498">
    <property type="entry name" value="FHA"/>
    <property type="match status" value="1"/>
</dbReference>
<reference evidence="8" key="2">
    <citation type="submission" date="2021-11" db="EMBL/GenBank/DDBJ databases">
        <authorList>
            <consortium name="Genoscope - CEA"/>
            <person name="William W."/>
        </authorList>
    </citation>
    <scope>NUCLEOTIDE SEQUENCE</scope>
</reference>
<evidence type="ECO:0000259" key="6">
    <source>
        <dbReference type="PROSITE" id="PS51746"/>
    </source>
</evidence>
<evidence type="ECO:0000313" key="9">
    <source>
        <dbReference type="Proteomes" id="UP000789595"/>
    </source>
</evidence>
<evidence type="ECO:0000256" key="4">
    <source>
        <dbReference type="ARBA" id="ARBA00022912"/>
    </source>
</evidence>
<keyword evidence="4" id="KW-0904">Protein phosphatase</keyword>
<dbReference type="SMART" id="SM00240">
    <property type="entry name" value="FHA"/>
    <property type="match status" value="1"/>
</dbReference>
<dbReference type="SUPFAM" id="SSF49879">
    <property type="entry name" value="SMAD/FHA domain"/>
    <property type="match status" value="1"/>
</dbReference>
<dbReference type="PROSITE" id="PS50006">
    <property type="entry name" value="FHA_DOMAIN"/>
    <property type="match status" value="1"/>
</dbReference>
<evidence type="ECO:0000313" key="7">
    <source>
        <dbReference type="EMBL" id="CAE0700808.1"/>
    </source>
</evidence>
<dbReference type="GO" id="GO:0016020">
    <property type="term" value="C:membrane"/>
    <property type="evidence" value="ECO:0007669"/>
    <property type="project" value="UniProtKB-SubCell"/>
</dbReference>
<dbReference type="EMBL" id="CAKKNE010000003">
    <property type="protein sequence ID" value="CAH0372072.1"/>
    <property type="molecule type" value="Genomic_DNA"/>
</dbReference>
<evidence type="ECO:0000313" key="8">
    <source>
        <dbReference type="EMBL" id="CAH0372072.1"/>
    </source>
</evidence>
<evidence type="ECO:0000256" key="2">
    <source>
        <dbReference type="ARBA" id="ARBA00022723"/>
    </source>
</evidence>
<dbReference type="Proteomes" id="UP000789595">
    <property type="component" value="Unassembled WGS sequence"/>
</dbReference>
<accession>A0A7S4A1C0</accession>
<dbReference type="PROSITE" id="PS01032">
    <property type="entry name" value="PPM_1"/>
    <property type="match status" value="1"/>
</dbReference>
<dbReference type="CDD" id="cd00143">
    <property type="entry name" value="PP2Cc"/>
    <property type="match status" value="1"/>
</dbReference>
<protein>
    <recommendedName>
        <fullName evidence="10">PPM-type phosphatase domain-containing protein</fullName>
    </recommendedName>
</protein>
<sequence length="529" mass="56226">MASMLESAAPAVPSLALPTQPTTDAVDAAFQRAAAERHARATPVRGAAVLRFTTLSNDAPRRGFVIGDHGTVGRGAQNHIQVASDATLCETNHGTFRCQDNVLVLEPGNGVVAVRCSTGESVDYPLRTGCEFGCGSSIFAVSRDAPLALYCREGPLQGRTLDVREALMIGRAQSCDACVEDRELSRQHCKVQKRGGVYYLVDLGSTNGTYVRRVGPYAGPHRLRIGDKVLLGRTGLELCRFDVGVCSLKGARRTMEDRTTIVHDLRCSNLPQALRPVYYAAVYDGHGGDACAQFLKDELHGYVRRSLDAQSDWSNAETTINAALRDACLQCDAAFLATNPANRAGSTACILLVFGQSIMSCANVGDSRCCLATASGCAQLSEDQTPARADEAQRIRDAGGFVIHKRVMGELAVSRAFGDAELKRPVHELVRPNEPAPAEAGPRMVLAEPEVTHRAVEGDFALIACDGLYDVFSSDEAVDVVRKGLVENAGDPVRAAAGVCSAAVDDRGSRDNVTAVVVALRAAAPEGIS</sequence>
<dbReference type="GO" id="GO:0046872">
    <property type="term" value="F:metal ion binding"/>
    <property type="evidence" value="ECO:0007669"/>
    <property type="project" value="UniProtKB-KW"/>
</dbReference>
<dbReference type="SUPFAM" id="SSF81606">
    <property type="entry name" value="PP2C-like"/>
    <property type="match status" value="1"/>
</dbReference>
<name>A0A7S4A1C0_9STRA</name>
<dbReference type="CDD" id="cd00060">
    <property type="entry name" value="FHA"/>
    <property type="match status" value="1"/>
</dbReference>
<keyword evidence="3" id="KW-0378">Hydrolase</keyword>
<dbReference type="InterPro" id="IPR000222">
    <property type="entry name" value="PP2C_BS"/>
</dbReference>
<proteinExistence type="predicted"/>
<dbReference type="AlphaFoldDB" id="A0A7S4A1C0"/>
<dbReference type="InterPro" id="IPR036457">
    <property type="entry name" value="PPM-type-like_dom_sf"/>
</dbReference>
<gene>
    <name evidence="7" type="ORF">PCAL00307_LOCUS16244</name>
    <name evidence="8" type="ORF">PECAL_3P20470</name>
</gene>
<dbReference type="InterPro" id="IPR000253">
    <property type="entry name" value="FHA_dom"/>
</dbReference>
<feature type="domain" description="FHA" evidence="5">
    <location>
        <begin position="167"/>
        <end position="211"/>
    </location>
</feature>
<dbReference type="PANTHER" id="PTHR13832">
    <property type="entry name" value="PROTEIN PHOSPHATASE 2C"/>
    <property type="match status" value="1"/>
</dbReference>
<dbReference type="PROSITE" id="PS51746">
    <property type="entry name" value="PPM_2"/>
    <property type="match status" value="1"/>
</dbReference>